<evidence type="ECO:0000313" key="1">
    <source>
        <dbReference type="EMBL" id="ODQ74437.1"/>
    </source>
</evidence>
<dbReference type="AlphaFoldDB" id="A0A1E3QBP6"/>
<evidence type="ECO:0000313" key="2">
    <source>
        <dbReference type="Proteomes" id="UP000094385"/>
    </source>
</evidence>
<reference evidence="1 2" key="1">
    <citation type="journal article" date="2016" name="Proc. Natl. Acad. Sci. U.S.A.">
        <title>Comparative genomics of biotechnologically important yeasts.</title>
        <authorList>
            <person name="Riley R."/>
            <person name="Haridas S."/>
            <person name="Wolfe K.H."/>
            <person name="Lopes M.R."/>
            <person name="Hittinger C.T."/>
            <person name="Goeker M."/>
            <person name="Salamov A.A."/>
            <person name="Wisecaver J.H."/>
            <person name="Long T.M."/>
            <person name="Calvey C.H."/>
            <person name="Aerts A.L."/>
            <person name="Barry K.W."/>
            <person name="Choi C."/>
            <person name="Clum A."/>
            <person name="Coughlan A.Y."/>
            <person name="Deshpande S."/>
            <person name="Douglass A.P."/>
            <person name="Hanson S.J."/>
            <person name="Klenk H.-P."/>
            <person name="LaButti K.M."/>
            <person name="Lapidus A."/>
            <person name="Lindquist E.A."/>
            <person name="Lipzen A.M."/>
            <person name="Meier-Kolthoff J.P."/>
            <person name="Ohm R.A."/>
            <person name="Otillar R.P."/>
            <person name="Pangilinan J.L."/>
            <person name="Peng Y."/>
            <person name="Rokas A."/>
            <person name="Rosa C.A."/>
            <person name="Scheuner C."/>
            <person name="Sibirny A.A."/>
            <person name="Slot J.C."/>
            <person name="Stielow J.B."/>
            <person name="Sun H."/>
            <person name="Kurtzman C.P."/>
            <person name="Blackwell M."/>
            <person name="Grigoriev I.V."/>
            <person name="Jeffries T.W."/>
        </authorList>
    </citation>
    <scope>NUCLEOTIDE SEQUENCE [LARGE SCALE GENOMIC DNA]</scope>
    <source>
        <strain evidence="1 2">NRRL Y-11557</strain>
    </source>
</reference>
<keyword evidence="2" id="KW-1185">Reference proteome</keyword>
<name>A0A1E3QBP6_LIPST</name>
<protein>
    <submittedName>
        <fullName evidence="1">Uncharacterized protein</fullName>
    </submittedName>
</protein>
<accession>A0A1E3QBP6</accession>
<proteinExistence type="predicted"/>
<sequence>MRKNRRANPAHHQSPTMKTASAGYFLRSFPRFHLQAQQAGQILAITSFTRDVYIIYMVELVLCVHYAVSSLDNPYSLLPSSVSASVSYNKHFWVRVDILDNLHVTIGVFKKKINFADY</sequence>
<dbReference type="EMBL" id="KV454292">
    <property type="protein sequence ID" value="ODQ74437.1"/>
    <property type="molecule type" value="Genomic_DNA"/>
</dbReference>
<gene>
    <name evidence="1" type="ORF">LIPSTDRAFT_254348</name>
</gene>
<dbReference type="Proteomes" id="UP000094385">
    <property type="component" value="Unassembled WGS sequence"/>
</dbReference>
<organism evidence="1 2">
    <name type="scientific">Lipomyces starkeyi NRRL Y-11557</name>
    <dbReference type="NCBI Taxonomy" id="675824"/>
    <lineage>
        <taxon>Eukaryota</taxon>
        <taxon>Fungi</taxon>
        <taxon>Dikarya</taxon>
        <taxon>Ascomycota</taxon>
        <taxon>Saccharomycotina</taxon>
        <taxon>Lipomycetes</taxon>
        <taxon>Lipomycetales</taxon>
        <taxon>Lipomycetaceae</taxon>
        <taxon>Lipomyces</taxon>
    </lineage>
</organism>